<sequence>MNFHTFLSRAALALSALPLSPAVHADDHEGRTAVAWPKAYVQECAACHVAYPPRMLPAASWARLMGGLDRHFGTDASLDPQDVQRLGQWLQDNAGRDARATVPEDRITRTARFEHKHRHIEAATWRLPSVRSAANCMACHSGADQGRYSEHGLRMPEGLSARQRAAWDD</sequence>
<evidence type="ECO:0000313" key="2">
    <source>
        <dbReference type="EMBL" id="MCE4536030.1"/>
    </source>
</evidence>
<organism evidence="2 3">
    <name type="scientific">Pelomonas caseinilytica</name>
    <dbReference type="NCBI Taxonomy" id="2906763"/>
    <lineage>
        <taxon>Bacteria</taxon>
        <taxon>Pseudomonadati</taxon>
        <taxon>Pseudomonadota</taxon>
        <taxon>Betaproteobacteria</taxon>
        <taxon>Burkholderiales</taxon>
        <taxon>Sphaerotilaceae</taxon>
        <taxon>Roseateles</taxon>
    </lineage>
</organism>
<keyword evidence="1" id="KW-0732">Signal</keyword>
<accession>A0ABS8X901</accession>
<protein>
    <submittedName>
        <fullName evidence="2">Diheme cytochrome c</fullName>
    </submittedName>
</protein>
<name>A0ABS8X901_9BURK</name>
<proteinExistence type="predicted"/>
<feature type="chain" id="PRO_5047292384" evidence="1">
    <location>
        <begin position="26"/>
        <end position="169"/>
    </location>
</feature>
<dbReference type="Pfam" id="PF09626">
    <property type="entry name" value="DHC"/>
    <property type="match status" value="1"/>
</dbReference>
<feature type="signal peptide" evidence="1">
    <location>
        <begin position="1"/>
        <end position="25"/>
    </location>
</feature>
<comment type="caution">
    <text evidence="2">The sequence shown here is derived from an EMBL/GenBank/DDBJ whole genome shotgun (WGS) entry which is preliminary data.</text>
</comment>
<dbReference type="EMBL" id="JAJTWT010000001">
    <property type="protein sequence ID" value="MCE4536030.1"/>
    <property type="molecule type" value="Genomic_DNA"/>
</dbReference>
<dbReference type="SUPFAM" id="SSF48695">
    <property type="entry name" value="Multiheme cytochromes"/>
    <property type="match status" value="1"/>
</dbReference>
<evidence type="ECO:0000256" key="1">
    <source>
        <dbReference type="SAM" id="SignalP"/>
    </source>
</evidence>
<dbReference type="InterPro" id="IPR018588">
    <property type="entry name" value="Dihaem_cytochrome-c"/>
</dbReference>
<evidence type="ECO:0000313" key="3">
    <source>
        <dbReference type="Proteomes" id="UP001201463"/>
    </source>
</evidence>
<dbReference type="InterPro" id="IPR036280">
    <property type="entry name" value="Multihaem_cyt_sf"/>
</dbReference>
<gene>
    <name evidence="2" type="ORF">LXT12_01990</name>
</gene>
<reference evidence="2 3" key="1">
    <citation type="submission" date="2021-12" db="EMBL/GenBank/DDBJ databases">
        <title>Genome seq of p7.</title>
        <authorList>
            <person name="Seo T."/>
        </authorList>
    </citation>
    <scope>NUCLEOTIDE SEQUENCE [LARGE SCALE GENOMIC DNA]</scope>
    <source>
        <strain evidence="2 3">P7</strain>
    </source>
</reference>
<keyword evidence="3" id="KW-1185">Reference proteome</keyword>
<dbReference type="RefSeq" id="WP_233388941.1">
    <property type="nucleotide sequence ID" value="NZ_JAJTWT010000001.1"/>
</dbReference>
<dbReference type="Proteomes" id="UP001201463">
    <property type="component" value="Unassembled WGS sequence"/>
</dbReference>